<keyword evidence="2" id="KW-1185">Reference proteome</keyword>
<dbReference type="RefSeq" id="WP_163764229.1">
    <property type="nucleotide sequence ID" value="NZ_JAAGYR010000006.1"/>
</dbReference>
<name>A0A6L9Y552_9BURK</name>
<dbReference type="AlphaFoldDB" id="A0A6L9Y552"/>
<evidence type="ECO:0000313" key="2">
    <source>
        <dbReference type="Proteomes" id="UP000477651"/>
    </source>
</evidence>
<accession>A0A6L9Y552</accession>
<comment type="caution">
    <text evidence="1">The sequence shown here is derived from an EMBL/GenBank/DDBJ whole genome shotgun (WGS) entry which is preliminary data.</text>
</comment>
<gene>
    <name evidence="1" type="ORF">F9B74_04505</name>
</gene>
<dbReference type="EMBL" id="JAAGYR010000006">
    <property type="protein sequence ID" value="NEN75590.1"/>
    <property type="molecule type" value="Genomic_DNA"/>
</dbReference>
<reference evidence="1 2" key="1">
    <citation type="submission" date="2020-02" db="EMBL/GenBank/DDBJ databases">
        <title>Pelistega sp. NLN82 were isolated from wild rodents of the Hainan Island.</title>
        <authorList>
            <person name="Niu N."/>
            <person name="Zhou J."/>
        </authorList>
    </citation>
    <scope>NUCLEOTIDE SEQUENCE [LARGE SCALE GENOMIC DNA]</scope>
    <source>
        <strain evidence="1 2">NLN82</strain>
    </source>
</reference>
<dbReference type="Proteomes" id="UP000477651">
    <property type="component" value="Unassembled WGS sequence"/>
</dbReference>
<evidence type="ECO:0000313" key="1">
    <source>
        <dbReference type="EMBL" id="NEN75590.1"/>
    </source>
</evidence>
<sequence length="185" mass="21070">MMSILAILLCMMAVIALGHLIYESVIAPNKRMLLRTELLLIQIQLKQIDIAELNDNDKAVYHIINESITNLMVRLPNLDLSLIYEMKKQYDGNAKLRERLAKRHQMVLAIKHPTLKALLEHSQTILTTVFKVNIGAWAMWILPLVAISITMSNVQQFTASIMTATAKQIRYFIPSSEIDDELLIS</sequence>
<protein>
    <submittedName>
        <fullName evidence="1">Uncharacterized protein</fullName>
    </submittedName>
</protein>
<proteinExistence type="predicted"/>
<organism evidence="1 2">
    <name type="scientific">Pelistega ratti</name>
    <dbReference type="NCBI Taxonomy" id="2652177"/>
    <lineage>
        <taxon>Bacteria</taxon>
        <taxon>Pseudomonadati</taxon>
        <taxon>Pseudomonadota</taxon>
        <taxon>Betaproteobacteria</taxon>
        <taxon>Burkholderiales</taxon>
        <taxon>Alcaligenaceae</taxon>
        <taxon>Pelistega</taxon>
    </lineage>
</organism>